<evidence type="ECO:0000313" key="5">
    <source>
        <dbReference type="EMBL" id="OMO64006.1"/>
    </source>
</evidence>
<comment type="similarity">
    <text evidence="1">Belongs to the PC-esterase family. TBL subfamily.</text>
</comment>
<dbReference type="STRING" id="210143.A0A1R3H179"/>
<feature type="signal peptide" evidence="3">
    <location>
        <begin position="1"/>
        <end position="25"/>
    </location>
</feature>
<dbReference type="SUPFAM" id="SSF63829">
    <property type="entry name" value="Calcium-dependent phosphotriesterase"/>
    <property type="match status" value="1"/>
</dbReference>
<name>A0A1R3H179_COCAP</name>
<feature type="domain" description="Trichome birefringence-like C-terminal" evidence="4">
    <location>
        <begin position="424"/>
        <end position="701"/>
    </location>
</feature>
<accession>A0A1R3H179</accession>
<evidence type="ECO:0000256" key="3">
    <source>
        <dbReference type="SAM" id="SignalP"/>
    </source>
</evidence>
<dbReference type="Pfam" id="PF13839">
    <property type="entry name" value="PC-Esterase"/>
    <property type="match status" value="1"/>
</dbReference>
<evidence type="ECO:0000313" key="6">
    <source>
        <dbReference type="Proteomes" id="UP000188268"/>
    </source>
</evidence>
<feature type="region of interest" description="Disordered" evidence="2">
    <location>
        <begin position="318"/>
        <end position="385"/>
    </location>
</feature>
<dbReference type="PANTHER" id="PTHR31460:SF0">
    <property type="entry name" value="CALCIUM-DEPENDENT PHOSPHOTRIESTERASE SUPERFAMILY PROTEIN-RELATED"/>
    <property type="match status" value="1"/>
</dbReference>
<dbReference type="Gramene" id="OMO64006">
    <property type="protein sequence ID" value="OMO64006"/>
    <property type="gene ID" value="CCACVL1_22127"/>
</dbReference>
<keyword evidence="3" id="KW-0732">Signal</keyword>
<comment type="caution">
    <text evidence="5">The sequence shown here is derived from an EMBL/GenBank/DDBJ whole genome shotgun (WGS) entry which is preliminary data.</text>
</comment>
<dbReference type="EMBL" id="AWWV01012853">
    <property type="protein sequence ID" value="OMO64006.1"/>
    <property type="molecule type" value="Genomic_DNA"/>
</dbReference>
<dbReference type="GO" id="GO:0016740">
    <property type="term" value="F:transferase activity"/>
    <property type="evidence" value="ECO:0007669"/>
    <property type="project" value="InterPro"/>
</dbReference>
<dbReference type="InterPro" id="IPR026057">
    <property type="entry name" value="TBL_C"/>
</dbReference>
<proteinExistence type="inferred from homology"/>
<dbReference type="FunFam" id="2.120.10.30:FF:000089">
    <property type="entry name" value="Calcium-dependent phosphotriesterase superfamily protein"/>
    <property type="match status" value="1"/>
</dbReference>
<evidence type="ECO:0000256" key="1">
    <source>
        <dbReference type="ARBA" id="ARBA00007727"/>
    </source>
</evidence>
<keyword evidence="6" id="KW-1185">Reference proteome</keyword>
<dbReference type="Gene3D" id="2.120.10.30">
    <property type="entry name" value="TolB, C-terminal domain"/>
    <property type="match status" value="1"/>
</dbReference>
<dbReference type="OrthoDB" id="630188at2759"/>
<feature type="chain" id="PRO_5012548690" evidence="3">
    <location>
        <begin position="26"/>
        <end position="716"/>
    </location>
</feature>
<feature type="compositionally biased region" description="Basic and acidic residues" evidence="2">
    <location>
        <begin position="357"/>
        <end position="385"/>
    </location>
</feature>
<dbReference type="PANTHER" id="PTHR31460">
    <property type="match status" value="1"/>
</dbReference>
<dbReference type="InterPro" id="IPR011042">
    <property type="entry name" value="6-blade_b-propeller_TolB-like"/>
</dbReference>
<sequence length="716" mass="80305">MALSLCSPRFLIFLLLISAIPIAYIISVERGEPATHVFHYHSNGYLRECAKWDEQGNRFLVTYMEGGVGEVHVPKDHSPDAVLKEVTVVKDFDLAGNASLGMFVDRPRNRLLVAVADVFGNRYSGLAAYDLSTWKRLFLTHLPSDEKSFADDVAVDADGTAYVTDTKGSKIWKVGVNGELLSVVRNPLFNPKEWYKTLFGLNGIVYHPDGYLIVIHTFSGNLLKIDLTKGEEVKLIQVTGGSLQFGDGIELVSPTKLVVAGNPSGRLVESSDGWETASVVGQFKGPAHRLATAATVKDGKIYLSHMFVSVFKEIQEQQNDSQVLEEEGDNENEDPETEQEGAPAPSAEDIEVESNELIEKDENRADSVDNKLELPSSTEHKEEKKINVTPIDKNEVPSNGKIEEMKIDSCDLTKGKWVYDESYPLFNAAKMLDSIRGKRLVFVGDSINRNQWESMLCMLMAAVKDPKKVYETHGRRITKEKGNYSFKFVDYKCTVEYYVSHYLVHESKARIGQKRRPTLRIDAIDHGSSRWRGADILVFNSAHWWSHYKTKAGVNYYQEGNQVHPKLDVSTAFRRALMTWGSWVDRHINPGKTQVFFRNSAPSHFSGGEWNSGGHCLEAAWPLNDTSAMNYPEKNKIVEEVVLQMKTPVTSLNITGLSAFRIDGHPSIHGKKPGTRFSSKIQDCSHWCLPGVPDAWNEILYVHLQSKLKHKNHSGS</sequence>
<dbReference type="AlphaFoldDB" id="A0A1R3H179"/>
<feature type="compositionally biased region" description="Acidic residues" evidence="2">
    <location>
        <begin position="323"/>
        <end position="339"/>
    </location>
</feature>
<dbReference type="Proteomes" id="UP000188268">
    <property type="component" value="Unassembled WGS sequence"/>
</dbReference>
<evidence type="ECO:0000256" key="2">
    <source>
        <dbReference type="SAM" id="MobiDB-lite"/>
    </source>
</evidence>
<reference evidence="5 6" key="1">
    <citation type="submission" date="2013-09" db="EMBL/GenBank/DDBJ databases">
        <title>Corchorus capsularis genome sequencing.</title>
        <authorList>
            <person name="Alam M."/>
            <person name="Haque M.S."/>
            <person name="Islam M.S."/>
            <person name="Emdad E.M."/>
            <person name="Islam M.M."/>
            <person name="Ahmed B."/>
            <person name="Halim A."/>
            <person name="Hossen Q.M.M."/>
            <person name="Hossain M.Z."/>
            <person name="Ahmed R."/>
            <person name="Khan M.M."/>
            <person name="Islam R."/>
            <person name="Rashid M.M."/>
            <person name="Khan S.A."/>
            <person name="Rahman M.S."/>
            <person name="Alam M."/>
        </authorList>
    </citation>
    <scope>NUCLEOTIDE SEQUENCE [LARGE SCALE GENOMIC DNA]</scope>
    <source>
        <strain evidence="6">cv. CVL-1</strain>
        <tissue evidence="5">Whole seedling</tissue>
    </source>
</reference>
<dbReference type="InterPro" id="IPR053224">
    <property type="entry name" value="Sensory_adhesion_molecule"/>
</dbReference>
<protein>
    <submittedName>
        <fullName evidence="5">Six-bladed beta-propeller, TolB-like protein</fullName>
    </submittedName>
</protein>
<gene>
    <name evidence="5" type="ORF">CCACVL1_22127</name>
</gene>
<organism evidence="5 6">
    <name type="scientific">Corchorus capsularis</name>
    <name type="common">Jute</name>
    <dbReference type="NCBI Taxonomy" id="210143"/>
    <lineage>
        <taxon>Eukaryota</taxon>
        <taxon>Viridiplantae</taxon>
        <taxon>Streptophyta</taxon>
        <taxon>Embryophyta</taxon>
        <taxon>Tracheophyta</taxon>
        <taxon>Spermatophyta</taxon>
        <taxon>Magnoliopsida</taxon>
        <taxon>eudicotyledons</taxon>
        <taxon>Gunneridae</taxon>
        <taxon>Pentapetalae</taxon>
        <taxon>rosids</taxon>
        <taxon>malvids</taxon>
        <taxon>Malvales</taxon>
        <taxon>Malvaceae</taxon>
        <taxon>Grewioideae</taxon>
        <taxon>Apeibeae</taxon>
        <taxon>Corchorus</taxon>
    </lineage>
</organism>
<evidence type="ECO:0000259" key="4">
    <source>
        <dbReference type="Pfam" id="PF13839"/>
    </source>
</evidence>
<dbReference type="GO" id="GO:0005783">
    <property type="term" value="C:endoplasmic reticulum"/>
    <property type="evidence" value="ECO:0007669"/>
    <property type="project" value="TreeGrafter"/>
</dbReference>